<dbReference type="RefSeq" id="WP_126379888.1">
    <property type="nucleotide sequence ID" value="NZ_AP017378.1"/>
</dbReference>
<dbReference type="InterPro" id="IPR039420">
    <property type="entry name" value="WalR-like"/>
</dbReference>
<keyword evidence="13" id="KW-1185">Reference proteome</keyword>
<dbReference type="PANTHER" id="PTHR48111:SF1">
    <property type="entry name" value="TWO-COMPONENT RESPONSE REGULATOR ORR33"/>
    <property type="match status" value="1"/>
</dbReference>
<dbReference type="SMART" id="SM00091">
    <property type="entry name" value="PAS"/>
    <property type="match status" value="1"/>
</dbReference>
<dbReference type="GO" id="GO:0000155">
    <property type="term" value="F:phosphorelay sensor kinase activity"/>
    <property type="evidence" value="ECO:0007669"/>
    <property type="project" value="InterPro"/>
</dbReference>
<dbReference type="InterPro" id="IPR013655">
    <property type="entry name" value="PAS_fold_3"/>
</dbReference>
<evidence type="ECO:0000259" key="10">
    <source>
        <dbReference type="PROSITE" id="PS50110"/>
    </source>
</evidence>
<dbReference type="PROSITE" id="PS50109">
    <property type="entry name" value="HIS_KIN"/>
    <property type="match status" value="1"/>
</dbReference>
<dbReference type="OrthoDB" id="9805967at2"/>
<dbReference type="GO" id="GO:0005829">
    <property type="term" value="C:cytosol"/>
    <property type="evidence" value="ECO:0007669"/>
    <property type="project" value="TreeGrafter"/>
</dbReference>
<feature type="domain" description="Response regulatory" evidence="10">
    <location>
        <begin position="7"/>
        <end position="121"/>
    </location>
</feature>
<dbReference type="InterPro" id="IPR003661">
    <property type="entry name" value="HisK_dim/P_dom"/>
</dbReference>
<name>A0A2Z6B0V8_9BACT</name>
<keyword evidence="12" id="KW-0808">Transferase</keyword>
<evidence type="ECO:0000259" key="9">
    <source>
        <dbReference type="PROSITE" id="PS50109"/>
    </source>
</evidence>
<evidence type="ECO:0000256" key="3">
    <source>
        <dbReference type="ARBA" id="ARBA00022553"/>
    </source>
</evidence>
<evidence type="ECO:0000256" key="2">
    <source>
        <dbReference type="ARBA" id="ARBA00012438"/>
    </source>
</evidence>
<dbReference type="Gene3D" id="3.30.565.10">
    <property type="entry name" value="Histidine kinase-like ATPase, C-terminal domain"/>
    <property type="match status" value="1"/>
</dbReference>
<keyword evidence="12" id="KW-0418">Kinase</keyword>
<evidence type="ECO:0000256" key="7">
    <source>
        <dbReference type="ARBA" id="ARBA00023163"/>
    </source>
</evidence>
<dbReference type="PROSITE" id="PS50112">
    <property type="entry name" value="PAS"/>
    <property type="match status" value="1"/>
</dbReference>
<dbReference type="CDD" id="cd00082">
    <property type="entry name" value="HisKA"/>
    <property type="match status" value="1"/>
</dbReference>
<evidence type="ECO:0000256" key="5">
    <source>
        <dbReference type="ARBA" id="ARBA00023015"/>
    </source>
</evidence>
<dbReference type="SUPFAM" id="SSF52172">
    <property type="entry name" value="CheY-like"/>
    <property type="match status" value="1"/>
</dbReference>
<feature type="domain" description="Histidine kinase" evidence="9">
    <location>
        <begin position="276"/>
        <end position="478"/>
    </location>
</feature>
<evidence type="ECO:0000256" key="1">
    <source>
        <dbReference type="ARBA" id="ARBA00000085"/>
    </source>
</evidence>
<sequence>MITTPARILSIEDDKNVRNSIVAWLEDSGFEVLEASDGAMGVDIFLEQSPDLVLLDMGLPELSGLEVLERIHQHSPETPVVIVSANANISDAIGAFKAGAWDYVIKPILNFDVLEQTIRNCLERRALKEKVRRAEQRYRDLVQNLPVLIFTLDKDLTLRFINDTSSEILGYAPEELVDIPGKFMGLIASESRDQVTKTLEQSCLDNSGFALEFKMRHKKGYQLRLQAKSIGSGCDDNDQSEAPIKGIITDVTERAFLDKVLVQREKLNTLGAVSHELAHEIRNPLMSLGGFAKRLAQKHPDITEAEIILEQARRLEGLMNRISAYVAPVPVKTEAVNVSAIMTYCLDRLTPWLVPRGLDVRPRLDMQIDDIPSDAALLTETFASVLNHLTQKMSTQGKLIITTSQTPSHVTAEFNLADDMAEVLPPDAETLLMPFEEGGGTLDLALAYRNLKNLGGMLTFTLQDNGSAIITASLPREQPA</sequence>
<comment type="catalytic activity">
    <reaction evidence="1">
        <text>ATP + protein L-histidine = ADP + protein N-phospho-L-histidine.</text>
        <dbReference type="EC" id="2.7.13.3"/>
    </reaction>
</comment>
<evidence type="ECO:0000256" key="4">
    <source>
        <dbReference type="ARBA" id="ARBA00023012"/>
    </source>
</evidence>
<dbReference type="GO" id="GO:0006355">
    <property type="term" value="P:regulation of DNA-templated transcription"/>
    <property type="evidence" value="ECO:0007669"/>
    <property type="project" value="TreeGrafter"/>
</dbReference>
<dbReference type="SUPFAM" id="SSF55785">
    <property type="entry name" value="PYP-like sensor domain (PAS domain)"/>
    <property type="match status" value="1"/>
</dbReference>
<feature type="domain" description="PAS" evidence="11">
    <location>
        <begin position="134"/>
        <end position="206"/>
    </location>
</feature>
<dbReference type="Proteomes" id="UP000269883">
    <property type="component" value="Chromosome"/>
</dbReference>
<dbReference type="KEGG" id="dfl:DFE_2431"/>
<organism evidence="12 13">
    <name type="scientific">Desulfovibrio ferrophilus</name>
    <dbReference type="NCBI Taxonomy" id="241368"/>
    <lineage>
        <taxon>Bacteria</taxon>
        <taxon>Pseudomonadati</taxon>
        <taxon>Thermodesulfobacteriota</taxon>
        <taxon>Desulfovibrionia</taxon>
        <taxon>Desulfovibrionales</taxon>
        <taxon>Desulfovibrionaceae</taxon>
        <taxon>Desulfovibrio</taxon>
    </lineage>
</organism>
<dbReference type="NCBIfam" id="TIGR00229">
    <property type="entry name" value="sensory_box"/>
    <property type="match status" value="1"/>
</dbReference>
<evidence type="ECO:0000313" key="12">
    <source>
        <dbReference type="EMBL" id="BBD09157.1"/>
    </source>
</evidence>
<dbReference type="SMART" id="SM00388">
    <property type="entry name" value="HisKA"/>
    <property type="match status" value="1"/>
</dbReference>
<proteinExistence type="predicted"/>
<protein>
    <recommendedName>
        <fullName evidence="2">histidine kinase</fullName>
        <ecNumber evidence="2">2.7.13.3</ecNumber>
    </recommendedName>
</protein>
<gene>
    <name evidence="12" type="ORF">DFE_2431</name>
</gene>
<dbReference type="Pfam" id="PF08447">
    <property type="entry name" value="PAS_3"/>
    <property type="match status" value="1"/>
</dbReference>
<dbReference type="AlphaFoldDB" id="A0A2Z6B0V8"/>
<evidence type="ECO:0000256" key="8">
    <source>
        <dbReference type="PROSITE-ProRule" id="PRU00169"/>
    </source>
</evidence>
<dbReference type="GO" id="GO:0000156">
    <property type="term" value="F:phosphorelay response regulator activity"/>
    <property type="evidence" value="ECO:0007669"/>
    <property type="project" value="TreeGrafter"/>
</dbReference>
<dbReference type="CDD" id="cd00130">
    <property type="entry name" value="PAS"/>
    <property type="match status" value="1"/>
</dbReference>
<keyword evidence="5" id="KW-0805">Transcription regulation</keyword>
<keyword evidence="6" id="KW-0238">DNA-binding</keyword>
<dbReference type="InterPro" id="IPR005467">
    <property type="entry name" value="His_kinase_dom"/>
</dbReference>
<evidence type="ECO:0000313" key="13">
    <source>
        <dbReference type="Proteomes" id="UP000269883"/>
    </source>
</evidence>
<dbReference type="Gene3D" id="3.30.450.20">
    <property type="entry name" value="PAS domain"/>
    <property type="match status" value="1"/>
</dbReference>
<evidence type="ECO:0000259" key="11">
    <source>
        <dbReference type="PROSITE" id="PS50112"/>
    </source>
</evidence>
<dbReference type="EC" id="2.7.13.3" evidence="2"/>
<keyword evidence="7" id="KW-0804">Transcription</keyword>
<dbReference type="Pfam" id="PF00512">
    <property type="entry name" value="HisKA"/>
    <property type="match status" value="1"/>
</dbReference>
<accession>A0A2Z6B0V8</accession>
<dbReference type="SUPFAM" id="SSF47384">
    <property type="entry name" value="Homodimeric domain of signal transducing histidine kinase"/>
    <property type="match status" value="1"/>
</dbReference>
<dbReference type="EMBL" id="AP017378">
    <property type="protein sequence ID" value="BBD09157.1"/>
    <property type="molecule type" value="Genomic_DNA"/>
</dbReference>
<dbReference type="InterPro" id="IPR036097">
    <property type="entry name" value="HisK_dim/P_sf"/>
</dbReference>
<dbReference type="InterPro" id="IPR036890">
    <property type="entry name" value="HATPase_C_sf"/>
</dbReference>
<dbReference type="Gene3D" id="3.40.50.2300">
    <property type="match status" value="1"/>
</dbReference>
<keyword evidence="3 8" id="KW-0597">Phosphoprotein</keyword>
<dbReference type="GO" id="GO:0000976">
    <property type="term" value="F:transcription cis-regulatory region binding"/>
    <property type="evidence" value="ECO:0007669"/>
    <property type="project" value="TreeGrafter"/>
</dbReference>
<dbReference type="Pfam" id="PF00072">
    <property type="entry name" value="Response_reg"/>
    <property type="match status" value="1"/>
</dbReference>
<dbReference type="PROSITE" id="PS50110">
    <property type="entry name" value="RESPONSE_REGULATORY"/>
    <property type="match status" value="1"/>
</dbReference>
<dbReference type="PANTHER" id="PTHR48111">
    <property type="entry name" value="REGULATOR OF RPOS"/>
    <property type="match status" value="1"/>
</dbReference>
<evidence type="ECO:0000256" key="6">
    <source>
        <dbReference type="ARBA" id="ARBA00023125"/>
    </source>
</evidence>
<dbReference type="InterPro" id="IPR035965">
    <property type="entry name" value="PAS-like_dom_sf"/>
</dbReference>
<dbReference type="GO" id="GO:0032993">
    <property type="term" value="C:protein-DNA complex"/>
    <property type="evidence" value="ECO:0007669"/>
    <property type="project" value="TreeGrafter"/>
</dbReference>
<dbReference type="InterPro" id="IPR001789">
    <property type="entry name" value="Sig_transdc_resp-reg_receiver"/>
</dbReference>
<feature type="modified residue" description="4-aspartylphosphate" evidence="8">
    <location>
        <position position="56"/>
    </location>
</feature>
<keyword evidence="4" id="KW-0902">Two-component regulatory system</keyword>
<reference evidence="12 13" key="1">
    <citation type="journal article" date="2018" name="Sci. Adv.">
        <title>Multi-heme cytochromes provide a pathway for survival in energy-limited environments.</title>
        <authorList>
            <person name="Deng X."/>
            <person name="Dohmae N."/>
            <person name="Nealson K.H."/>
            <person name="Hashimoto K."/>
            <person name="Okamoto A."/>
        </authorList>
    </citation>
    <scope>NUCLEOTIDE SEQUENCE [LARGE SCALE GENOMIC DNA]</scope>
    <source>
        <strain evidence="12 13">IS5</strain>
    </source>
</reference>
<dbReference type="Gene3D" id="1.10.287.130">
    <property type="match status" value="1"/>
</dbReference>
<dbReference type="InterPro" id="IPR011006">
    <property type="entry name" value="CheY-like_superfamily"/>
</dbReference>
<dbReference type="SMART" id="SM00448">
    <property type="entry name" value="REC"/>
    <property type="match status" value="1"/>
</dbReference>
<dbReference type="InterPro" id="IPR000014">
    <property type="entry name" value="PAS"/>
</dbReference>